<organism evidence="2 3">
    <name type="scientific">Candidatus Uhrbacteria bacterium GW2011_GWF2_39_13</name>
    <dbReference type="NCBI Taxonomy" id="1618995"/>
    <lineage>
        <taxon>Bacteria</taxon>
        <taxon>Candidatus Uhriibacteriota</taxon>
    </lineage>
</organism>
<feature type="compositionally biased region" description="Low complexity" evidence="1">
    <location>
        <begin position="38"/>
        <end position="49"/>
    </location>
</feature>
<dbReference type="EMBL" id="LBWG01000001">
    <property type="protein sequence ID" value="KKR05072.1"/>
    <property type="molecule type" value="Genomic_DNA"/>
</dbReference>
<reference evidence="2 3" key="1">
    <citation type="journal article" date="2015" name="Nature">
        <title>rRNA introns, odd ribosomes, and small enigmatic genomes across a large radiation of phyla.</title>
        <authorList>
            <person name="Brown C.T."/>
            <person name="Hug L.A."/>
            <person name="Thomas B.C."/>
            <person name="Sharon I."/>
            <person name="Castelle C.J."/>
            <person name="Singh A."/>
            <person name="Wilkins M.J."/>
            <person name="Williams K.H."/>
            <person name="Banfield J.F."/>
        </authorList>
    </citation>
    <scope>NUCLEOTIDE SEQUENCE [LARGE SCALE GENOMIC DNA]</scope>
</reference>
<gene>
    <name evidence="2" type="ORF">UT30_C0001G0031</name>
</gene>
<evidence type="ECO:0000256" key="1">
    <source>
        <dbReference type="SAM" id="MobiDB-lite"/>
    </source>
</evidence>
<dbReference type="AlphaFoldDB" id="A0A0G0QTW8"/>
<protein>
    <submittedName>
        <fullName evidence="2">Uncharacterized protein</fullName>
    </submittedName>
</protein>
<name>A0A0G0QTW8_9BACT</name>
<evidence type="ECO:0000313" key="3">
    <source>
        <dbReference type="Proteomes" id="UP000033935"/>
    </source>
</evidence>
<dbReference type="Proteomes" id="UP000033935">
    <property type="component" value="Unassembled WGS sequence"/>
</dbReference>
<feature type="region of interest" description="Disordered" evidence="1">
    <location>
        <begin position="1"/>
        <end position="60"/>
    </location>
</feature>
<sequence length="262" mass="28641">MSEHETNPGKLRFSIPKRQSVNAEAPHSGRNRGEVKPPDVVAAPVSVSDTRTTPEAKPAVVETAAHIETQKPPEQLPTSTEAPEAKSIRTVDLDEAPDGKAVPLKELAKPSSESLLSKGAKGSGFALVFLGYNTGRAAAYVAGRMVLPGVDWLARKMDSLGDRLLSKHFPLAKKMGALLDKTGKWLGLDKSLFEIISKKREERKKLAEKVLTELRADEKKYEIKVDAVAKKKKREIKLRKAFGSETAKVLLDEIDDLDKAEA</sequence>
<accession>A0A0G0QTW8</accession>
<comment type="caution">
    <text evidence="2">The sequence shown here is derived from an EMBL/GenBank/DDBJ whole genome shotgun (WGS) entry which is preliminary data.</text>
</comment>
<evidence type="ECO:0000313" key="2">
    <source>
        <dbReference type="EMBL" id="KKR05072.1"/>
    </source>
</evidence>
<proteinExistence type="predicted"/>